<evidence type="ECO:0000313" key="2">
    <source>
        <dbReference type="Proteomes" id="UP000015105"/>
    </source>
</evidence>
<evidence type="ECO:0000313" key="1">
    <source>
        <dbReference type="EnsemblPlants" id="AET6Gv20596100.3"/>
    </source>
</evidence>
<organism evidence="1 2">
    <name type="scientific">Aegilops tauschii subsp. strangulata</name>
    <name type="common">Goatgrass</name>
    <dbReference type="NCBI Taxonomy" id="200361"/>
    <lineage>
        <taxon>Eukaryota</taxon>
        <taxon>Viridiplantae</taxon>
        <taxon>Streptophyta</taxon>
        <taxon>Embryophyta</taxon>
        <taxon>Tracheophyta</taxon>
        <taxon>Spermatophyta</taxon>
        <taxon>Magnoliopsida</taxon>
        <taxon>Liliopsida</taxon>
        <taxon>Poales</taxon>
        <taxon>Poaceae</taxon>
        <taxon>BOP clade</taxon>
        <taxon>Pooideae</taxon>
        <taxon>Triticodae</taxon>
        <taxon>Triticeae</taxon>
        <taxon>Triticinae</taxon>
        <taxon>Aegilops</taxon>
    </lineage>
</organism>
<accession>A0A453P3T6</accession>
<protein>
    <submittedName>
        <fullName evidence="1">Uncharacterized protein</fullName>
    </submittedName>
</protein>
<proteinExistence type="predicted"/>
<reference evidence="1" key="5">
    <citation type="journal article" date="2021" name="G3 (Bethesda)">
        <title>Aegilops tauschii genome assembly Aet v5.0 features greater sequence contiguity and improved annotation.</title>
        <authorList>
            <person name="Wang L."/>
            <person name="Zhu T."/>
            <person name="Rodriguez J.C."/>
            <person name="Deal K.R."/>
            <person name="Dubcovsky J."/>
            <person name="McGuire P.E."/>
            <person name="Lux T."/>
            <person name="Spannagl M."/>
            <person name="Mayer K.F.X."/>
            <person name="Baldrich P."/>
            <person name="Meyers B.C."/>
            <person name="Huo N."/>
            <person name="Gu Y.Q."/>
            <person name="Zhou H."/>
            <person name="Devos K.M."/>
            <person name="Bennetzen J.L."/>
            <person name="Unver T."/>
            <person name="Budak H."/>
            <person name="Gulick P.J."/>
            <person name="Galiba G."/>
            <person name="Kalapos B."/>
            <person name="Nelson D.R."/>
            <person name="Li P."/>
            <person name="You F.M."/>
            <person name="Luo M.C."/>
            <person name="Dvorak J."/>
        </authorList>
    </citation>
    <scope>NUCLEOTIDE SEQUENCE [LARGE SCALE GENOMIC DNA]</scope>
    <source>
        <strain evidence="1">cv. AL8/78</strain>
    </source>
</reference>
<dbReference type="Gramene" id="AET6Gv20596100.3">
    <property type="protein sequence ID" value="AET6Gv20596100.3"/>
    <property type="gene ID" value="AET6Gv20596100"/>
</dbReference>
<reference evidence="1" key="4">
    <citation type="submission" date="2019-03" db="UniProtKB">
        <authorList>
            <consortium name="EnsemblPlants"/>
        </authorList>
    </citation>
    <scope>IDENTIFICATION</scope>
</reference>
<reference evidence="2" key="1">
    <citation type="journal article" date="2014" name="Science">
        <title>Ancient hybridizations among the ancestral genomes of bread wheat.</title>
        <authorList>
            <consortium name="International Wheat Genome Sequencing Consortium,"/>
            <person name="Marcussen T."/>
            <person name="Sandve S.R."/>
            <person name="Heier L."/>
            <person name="Spannagl M."/>
            <person name="Pfeifer M."/>
            <person name="Jakobsen K.S."/>
            <person name="Wulff B.B."/>
            <person name="Steuernagel B."/>
            <person name="Mayer K.F."/>
            <person name="Olsen O.A."/>
        </authorList>
    </citation>
    <scope>NUCLEOTIDE SEQUENCE [LARGE SCALE GENOMIC DNA]</scope>
    <source>
        <strain evidence="2">cv. AL8/78</strain>
    </source>
</reference>
<keyword evidence="2" id="KW-1185">Reference proteome</keyword>
<name>A0A453P3T6_AEGTS</name>
<sequence>MSWQNQFNQMQNCYPLWNLAIGWEAKYLVPPIDQLYYHSLKPLLFCNCYCYLLVPIC</sequence>
<dbReference type="AlphaFoldDB" id="A0A453P3T6"/>
<dbReference type="EnsemblPlants" id="AET6Gv20596100.3">
    <property type="protein sequence ID" value="AET6Gv20596100.3"/>
    <property type="gene ID" value="AET6Gv20596100"/>
</dbReference>
<reference evidence="1" key="3">
    <citation type="journal article" date="2017" name="Nature">
        <title>Genome sequence of the progenitor of the wheat D genome Aegilops tauschii.</title>
        <authorList>
            <person name="Luo M.C."/>
            <person name="Gu Y.Q."/>
            <person name="Puiu D."/>
            <person name="Wang H."/>
            <person name="Twardziok S.O."/>
            <person name="Deal K.R."/>
            <person name="Huo N."/>
            <person name="Zhu T."/>
            <person name="Wang L."/>
            <person name="Wang Y."/>
            <person name="McGuire P.E."/>
            <person name="Liu S."/>
            <person name="Long H."/>
            <person name="Ramasamy R.K."/>
            <person name="Rodriguez J.C."/>
            <person name="Van S.L."/>
            <person name="Yuan L."/>
            <person name="Wang Z."/>
            <person name="Xia Z."/>
            <person name="Xiao L."/>
            <person name="Anderson O.D."/>
            <person name="Ouyang S."/>
            <person name="Liang Y."/>
            <person name="Zimin A.V."/>
            <person name="Pertea G."/>
            <person name="Qi P."/>
            <person name="Bennetzen J.L."/>
            <person name="Dai X."/>
            <person name="Dawson M.W."/>
            <person name="Muller H.G."/>
            <person name="Kugler K."/>
            <person name="Rivarola-Duarte L."/>
            <person name="Spannagl M."/>
            <person name="Mayer K.F.X."/>
            <person name="Lu F.H."/>
            <person name="Bevan M.W."/>
            <person name="Leroy P."/>
            <person name="Li P."/>
            <person name="You F.M."/>
            <person name="Sun Q."/>
            <person name="Liu Z."/>
            <person name="Lyons E."/>
            <person name="Wicker T."/>
            <person name="Salzberg S.L."/>
            <person name="Devos K.M."/>
            <person name="Dvorak J."/>
        </authorList>
    </citation>
    <scope>NUCLEOTIDE SEQUENCE [LARGE SCALE GENOMIC DNA]</scope>
    <source>
        <strain evidence="1">cv. AL8/78</strain>
    </source>
</reference>
<dbReference type="Proteomes" id="UP000015105">
    <property type="component" value="Chromosome 6D"/>
</dbReference>
<reference evidence="2" key="2">
    <citation type="journal article" date="2017" name="Nat. Plants">
        <title>The Aegilops tauschii genome reveals multiple impacts of transposons.</title>
        <authorList>
            <person name="Zhao G."/>
            <person name="Zou C."/>
            <person name="Li K."/>
            <person name="Wang K."/>
            <person name="Li T."/>
            <person name="Gao L."/>
            <person name="Zhang X."/>
            <person name="Wang H."/>
            <person name="Yang Z."/>
            <person name="Liu X."/>
            <person name="Jiang W."/>
            <person name="Mao L."/>
            <person name="Kong X."/>
            <person name="Jiao Y."/>
            <person name="Jia J."/>
        </authorList>
    </citation>
    <scope>NUCLEOTIDE SEQUENCE [LARGE SCALE GENOMIC DNA]</scope>
    <source>
        <strain evidence="2">cv. AL8/78</strain>
    </source>
</reference>